<keyword evidence="6 9" id="KW-0472">Membrane</keyword>
<dbReference type="GO" id="GO:0016020">
    <property type="term" value="C:membrane"/>
    <property type="evidence" value="ECO:0007669"/>
    <property type="project" value="UniProtKB-SubCell"/>
</dbReference>
<dbReference type="OrthoDB" id="1929172at2759"/>
<dbReference type="STRING" id="888268.A0A1E5VB31"/>
<dbReference type="InterPro" id="IPR036598">
    <property type="entry name" value="GOLD_dom_sf"/>
</dbReference>
<name>A0A1E5VB31_9POAL</name>
<dbReference type="Proteomes" id="UP000095767">
    <property type="component" value="Unassembled WGS sequence"/>
</dbReference>
<dbReference type="InterPro" id="IPR015720">
    <property type="entry name" value="Emp24-like"/>
</dbReference>
<dbReference type="EMBL" id="LWDX02045528">
    <property type="protein sequence ID" value="OEL22362.1"/>
    <property type="molecule type" value="Genomic_DNA"/>
</dbReference>
<evidence type="ECO:0000256" key="7">
    <source>
        <dbReference type="ARBA" id="ARBA00037847"/>
    </source>
</evidence>
<evidence type="ECO:0000256" key="10">
    <source>
        <dbReference type="SAM" id="SignalP"/>
    </source>
</evidence>
<comment type="similarity">
    <text evidence="2 8">Belongs to the EMP24/GP25L family.</text>
</comment>
<dbReference type="InterPro" id="IPR009038">
    <property type="entry name" value="GOLD_dom"/>
</dbReference>
<evidence type="ECO:0000256" key="9">
    <source>
        <dbReference type="SAM" id="Phobius"/>
    </source>
</evidence>
<dbReference type="Pfam" id="PF01105">
    <property type="entry name" value="EMP24_GP25L"/>
    <property type="match status" value="1"/>
</dbReference>
<dbReference type="AlphaFoldDB" id="A0A1E5VB31"/>
<keyword evidence="3 8" id="KW-0812">Transmembrane</keyword>
<evidence type="ECO:0000256" key="1">
    <source>
        <dbReference type="ARBA" id="ARBA00004479"/>
    </source>
</evidence>
<protein>
    <submittedName>
        <fullName evidence="12">Transmembrane emp24 domain-containing protein p24beta3</fullName>
    </submittedName>
</protein>
<feature type="domain" description="GOLD" evidence="11">
    <location>
        <begin position="35"/>
        <end position="122"/>
    </location>
</feature>
<evidence type="ECO:0000256" key="2">
    <source>
        <dbReference type="ARBA" id="ARBA00007104"/>
    </source>
</evidence>
<evidence type="ECO:0000256" key="4">
    <source>
        <dbReference type="ARBA" id="ARBA00022729"/>
    </source>
</evidence>
<dbReference type="PANTHER" id="PTHR22811">
    <property type="entry name" value="TRANSMEMBRANE EMP24 DOMAIN-CONTAINING PROTEIN"/>
    <property type="match status" value="1"/>
</dbReference>
<evidence type="ECO:0000313" key="12">
    <source>
        <dbReference type="EMBL" id="OEL22362.1"/>
    </source>
</evidence>
<evidence type="ECO:0000256" key="6">
    <source>
        <dbReference type="ARBA" id="ARBA00023136"/>
    </source>
</evidence>
<evidence type="ECO:0000256" key="8">
    <source>
        <dbReference type="RuleBase" id="RU003827"/>
    </source>
</evidence>
<evidence type="ECO:0000256" key="3">
    <source>
        <dbReference type="ARBA" id="ARBA00022692"/>
    </source>
</evidence>
<feature type="signal peptide" evidence="10">
    <location>
        <begin position="1"/>
        <end position="27"/>
    </location>
</feature>
<evidence type="ECO:0000256" key="5">
    <source>
        <dbReference type="ARBA" id="ARBA00022989"/>
    </source>
</evidence>
<feature type="chain" id="PRO_5009187985" evidence="10">
    <location>
        <begin position="28"/>
        <end position="224"/>
    </location>
</feature>
<keyword evidence="5 9" id="KW-1133">Transmembrane helix</keyword>
<dbReference type="GO" id="GO:0012505">
    <property type="term" value="C:endomembrane system"/>
    <property type="evidence" value="ECO:0007669"/>
    <property type="project" value="UniProtKB-SubCell"/>
</dbReference>
<reference evidence="12 13" key="1">
    <citation type="submission" date="2016-09" db="EMBL/GenBank/DDBJ databases">
        <title>The draft genome of Dichanthelium oligosanthes: A C3 panicoid grass species.</title>
        <authorList>
            <person name="Studer A.J."/>
            <person name="Schnable J.C."/>
            <person name="Brutnell T.P."/>
        </authorList>
    </citation>
    <scope>NUCLEOTIDE SEQUENCE [LARGE SCALE GENOMIC DNA]</scope>
    <source>
        <strain evidence="13">cv. Kellogg 1175</strain>
        <tissue evidence="12">Leaf</tissue>
    </source>
</reference>
<dbReference type="SMART" id="SM01190">
    <property type="entry name" value="EMP24_GP25L"/>
    <property type="match status" value="1"/>
</dbReference>
<comment type="subcellular location">
    <subcellularLocation>
        <location evidence="7">Endomembrane system</location>
        <topology evidence="7">Single-pass membrane protein</topology>
    </subcellularLocation>
    <subcellularLocation>
        <location evidence="1 8">Membrane</location>
        <topology evidence="1 8">Single-pass type I membrane protein</topology>
    </subcellularLocation>
</comment>
<comment type="caution">
    <text evidence="12">The sequence shown here is derived from an EMBL/GenBank/DDBJ whole genome shotgun (WGS) entry which is preliminary data.</text>
</comment>
<gene>
    <name evidence="12" type="ORF">BAE44_0016618</name>
</gene>
<evidence type="ECO:0000313" key="13">
    <source>
        <dbReference type="Proteomes" id="UP000095767"/>
    </source>
</evidence>
<sequence length="224" mass="24999">MARWRPAALLLVVALAAVLSAARRADALSVTVTDTECIHEFVPYEGDTVSGNFVVIDHDIFWSSDHPGIDLTVTSPGGNTVHTSKGKSGDKFEFNAPRGGMYKFCFHNPYGAPETVSFYIHVGHIPNEHNLAKDAFNLIGSVTLEHLDPINVKIAELKEALESVTAEQKYLKARDARHRHTNESTRKRVMFYTMAEYLAFMAASALQVVYIRRLFSKNVAYNRV</sequence>
<evidence type="ECO:0000259" key="11">
    <source>
        <dbReference type="PROSITE" id="PS50866"/>
    </source>
</evidence>
<keyword evidence="13" id="KW-1185">Reference proteome</keyword>
<proteinExistence type="inferred from homology"/>
<accession>A0A1E5VB31</accession>
<dbReference type="SUPFAM" id="SSF101576">
    <property type="entry name" value="Supernatant protein factor (SPF), C-terminal domain"/>
    <property type="match status" value="1"/>
</dbReference>
<feature type="transmembrane region" description="Helical" evidence="9">
    <location>
        <begin position="189"/>
        <end position="211"/>
    </location>
</feature>
<organism evidence="12 13">
    <name type="scientific">Dichanthelium oligosanthes</name>
    <dbReference type="NCBI Taxonomy" id="888268"/>
    <lineage>
        <taxon>Eukaryota</taxon>
        <taxon>Viridiplantae</taxon>
        <taxon>Streptophyta</taxon>
        <taxon>Embryophyta</taxon>
        <taxon>Tracheophyta</taxon>
        <taxon>Spermatophyta</taxon>
        <taxon>Magnoliopsida</taxon>
        <taxon>Liliopsida</taxon>
        <taxon>Poales</taxon>
        <taxon>Poaceae</taxon>
        <taxon>PACMAD clade</taxon>
        <taxon>Panicoideae</taxon>
        <taxon>Panicodae</taxon>
        <taxon>Paniceae</taxon>
        <taxon>Dichantheliinae</taxon>
        <taxon>Dichanthelium</taxon>
    </lineage>
</organism>
<keyword evidence="4 10" id="KW-0732">Signal</keyword>
<dbReference type="PROSITE" id="PS50866">
    <property type="entry name" value="GOLD"/>
    <property type="match status" value="1"/>
</dbReference>